<reference evidence="3" key="1">
    <citation type="submission" date="2020-01" db="EMBL/GenBank/DDBJ databases">
        <authorList>
            <person name="Meier V. D."/>
            <person name="Meier V D."/>
        </authorList>
    </citation>
    <scope>NUCLEOTIDE SEQUENCE</scope>
    <source>
        <strain evidence="3">HLG_WM_MAG_08</strain>
    </source>
</reference>
<dbReference type="EMBL" id="CACVAV010000176">
    <property type="protein sequence ID" value="CAA6810964.1"/>
    <property type="molecule type" value="Genomic_DNA"/>
</dbReference>
<feature type="domain" description="Lipid/polyisoprenoid-binding YceI-like" evidence="2">
    <location>
        <begin position="26"/>
        <end position="100"/>
    </location>
</feature>
<dbReference type="Pfam" id="PF04264">
    <property type="entry name" value="YceI"/>
    <property type="match status" value="1"/>
</dbReference>
<feature type="signal peptide" evidence="1">
    <location>
        <begin position="1"/>
        <end position="24"/>
    </location>
</feature>
<gene>
    <name evidence="3" type="ORF">HELGO_WM93130</name>
</gene>
<feature type="non-terminal residue" evidence="3">
    <location>
        <position position="115"/>
    </location>
</feature>
<dbReference type="Gene3D" id="2.40.128.110">
    <property type="entry name" value="Lipid/polyisoprenoid-binding, YceI-like"/>
    <property type="match status" value="1"/>
</dbReference>
<dbReference type="InterPro" id="IPR036761">
    <property type="entry name" value="TTHA0802/YceI-like_sf"/>
</dbReference>
<dbReference type="InterPro" id="IPR007372">
    <property type="entry name" value="Lipid/polyisoprenoid-bd_YceI"/>
</dbReference>
<sequence length="115" mass="12616">MQYFMKKTSGVLLGFSLLMGTATADWSLDNEQSSLYFASTKTEVTSEINRFKTLTGSITEKGVATLEIDLASVDTGVEIRDQRMGKYFFEIDKFATATATIDLGDEGIKPGTHDV</sequence>
<accession>A0A6S6SXV9</accession>
<dbReference type="SUPFAM" id="SSF101874">
    <property type="entry name" value="YceI-like"/>
    <property type="match status" value="1"/>
</dbReference>
<name>A0A6S6SXV9_9GAMM</name>
<evidence type="ECO:0000259" key="2">
    <source>
        <dbReference type="Pfam" id="PF04264"/>
    </source>
</evidence>
<feature type="chain" id="PRO_5028365654" evidence="1">
    <location>
        <begin position="25"/>
        <end position="115"/>
    </location>
</feature>
<evidence type="ECO:0000256" key="1">
    <source>
        <dbReference type="SAM" id="SignalP"/>
    </source>
</evidence>
<organism evidence="3">
    <name type="scientific">uncultured Thiotrichaceae bacterium</name>
    <dbReference type="NCBI Taxonomy" id="298394"/>
    <lineage>
        <taxon>Bacteria</taxon>
        <taxon>Pseudomonadati</taxon>
        <taxon>Pseudomonadota</taxon>
        <taxon>Gammaproteobacteria</taxon>
        <taxon>Thiotrichales</taxon>
        <taxon>Thiotrichaceae</taxon>
        <taxon>environmental samples</taxon>
    </lineage>
</organism>
<evidence type="ECO:0000313" key="3">
    <source>
        <dbReference type="EMBL" id="CAA6810964.1"/>
    </source>
</evidence>
<keyword evidence="1" id="KW-0732">Signal</keyword>
<proteinExistence type="predicted"/>
<dbReference type="AlphaFoldDB" id="A0A6S6SXV9"/>
<protein>
    <submittedName>
        <fullName evidence="3">Polyisoprenoid-binding protein YceI</fullName>
    </submittedName>
</protein>